<dbReference type="Proteomes" id="UP000292209">
    <property type="component" value="Unassembled WGS sequence"/>
</dbReference>
<protein>
    <recommendedName>
        <fullName evidence="4">DUF5683 domain-containing protein</fullName>
    </recommendedName>
</protein>
<feature type="chain" id="PRO_5020294100" description="DUF5683 domain-containing protein" evidence="1">
    <location>
        <begin position="29"/>
        <end position="168"/>
    </location>
</feature>
<dbReference type="AlphaFoldDB" id="A0A4Q7PAZ9"/>
<sequence length="168" mass="19077">MELYPPKKMKTAFLFPILTVFFVATAFAQTGKQMIDVEYDFFGSVNQYSVGNKNLFHKDLKIIFENYPEPKVHFDKATKRKKVATPLLSIGGAGVITSFFLRTTDAGGPMFWSSFGVFMLGTGYYQGYRVNVQRAVNTYNQEIFRSERSRGSLDLKISPLQSGLIYSF</sequence>
<organism evidence="2 3">
    <name type="scientific">Cecembia calidifontis</name>
    <dbReference type="NCBI Taxonomy" id="1187080"/>
    <lineage>
        <taxon>Bacteria</taxon>
        <taxon>Pseudomonadati</taxon>
        <taxon>Bacteroidota</taxon>
        <taxon>Cytophagia</taxon>
        <taxon>Cytophagales</taxon>
        <taxon>Cyclobacteriaceae</taxon>
        <taxon>Cecembia</taxon>
    </lineage>
</organism>
<keyword evidence="3" id="KW-1185">Reference proteome</keyword>
<dbReference type="EMBL" id="SGXG01000001">
    <property type="protein sequence ID" value="RZS95952.1"/>
    <property type="molecule type" value="Genomic_DNA"/>
</dbReference>
<keyword evidence="1" id="KW-0732">Signal</keyword>
<accession>A0A4Q7PAZ9</accession>
<name>A0A4Q7PAZ9_9BACT</name>
<evidence type="ECO:0000313" key="2">
    <source>
        <dbReference type="EMBL" id="RZS95952.1"/>
    </source>
</evidence>
<feature type="signal peptide" evidence="1">
    <location>
        <begin position="1"/>
        <end position="28"/>
    </location>
</feature>
<evidence type="ECO:0000256" key="1">
    <source>
        <dbReference type="SAM" id="SignalP"/>
    </source>
</evidence>
<evidence type="ECO:0008006" key="4">
    <source>
        <dbReference type="Google" id="ProtNLM"/>
    </source>
</evidence>
<comment type="caution">
    <text evidence="2">The sequence shown here is derived from an EMBL/GenBank/DDBJ whole genome shotgun (WGS) entry which is preliminary data.</text>
</comment>
<reference evidence="2 3" key="1">
    <citation type="submission" date="2019-02" db="EMBL/GenBank/DDBJ databases">
        <title>Genomic Encyclopedia of Archaeal and Bacterial Type Strains, Phase II (KMG-II): from individual species to whole genera.</title>
        <authorList>
            <person name="Goeker M."/>
        </authorList>
    </citation>
    <scope>NUCLEOTIDE SEQUENCE [LARGE SCALE GENOMIC DNA]</scope>
    <source>
        <strain evidence="2 3">DSM 21411</strain>
    </source>
</reference>
<evidence type="ECO:0000313" key="3">
    <source>
        <dbReference type="Proteomes" id="UP000292209"/>
    </source>
</evidence>
<gene>
    <name evidence="2" type="ORF">BC751_1506</name>
</gene>
<proteinExistence type="predicted"/>